<keyword evidence="3" id="KW-0732">Signal</keyword>
<feature type="transmembrane region" description="Helical" evidence="4">
    <location>
        <begin position="12"/>
        <end position="33"/>
    </location>
</feature>
<dbReference type="GO" id="GO:0055052">
    <property type="term" value="C:ATP-binding cassette (ABC) transporter complex, substrate-binding subunit-containing"/>
    <property type="evidence" value="ECO:0007669"/>
    <property type="project" value="TreeGrafter"/>
</dbReference>
<name>K1YVL9_9BACT</name>
<dbReference type="AlphaFoldDB" id="K1YVL9"/>
<comment type="similarity">
    <text evidence="1">Belongs to the bacterial solute-binding protein 1 family.</text>
</comment>
<evidence type="ECO:0000256" key="2">
    <source>
        <dbReference type="ARBA" id="ARBA00022448"/>
    </source>
</evidence>
<dbReference type="EMBL" id="AMFJ01034448">
    <property type="protein sequence ID" value="EKD29309.1"/>
    <property type="molecule type" value="Genomic_DNA"/>
</dbReference>
<evidence type="ECO:0000256" key="1">
    <source>
        <dbReference type="ARBA" id="ARBA00008520"/>
    </source>
</evidence>
<evidence type="ECO:0000313" key="5">
    <source>
        <dbReference type="EMBL" id="EKD29309.1"/>
    </source>
</evidence>
<dbReference type="Pfam" id="PF13416">
    <property type="entry name" value="SBP_bac_8"/>
    <property type="match status" value="1"/>
</dbReference>
<dbReference type="GO" id="GO:0042956">
    <property type="term" value="P:maltodextrin transmembrane transport"/>
    <property type="evidence" value="ECO:0007669"/>
    <property type="project" value="TreeGrafter"/>
</dbReference>
<evidence type="ECO:0000256" key="3">
    <source>
        <dbReference type="ARBA" id="ARBA00022729"/>
    </source>
</evidence>
<keyword evidence="4" id="KW-0472">Membrane</keyword>
<dbReference type="PANTHER" id="PTHR30061">
    <property type="entry name" value="MALTOSE-BINDING PERIPLASMIC PROTEIN"/>
    <property type="match status" value="1"/>
</dbReference>
<protein>
    <recommendedName>
        <fullName evidence="6">Extracellular solute-binding protein family 1</fullName>
    </recommendedName>
</protein>
<dbReference type="SUPFAM" id="SSF53850">
    <property type="entry name" value="Periplasmic binding protein-like II"/>
    <property type="match status" value="1"/>
</dbReference>
<proteinExistence type="inferred from homology"/>
<organism evidence="5">
    <name type="scientific">uncultured bacterium</name>
    <name type="common">gcode 4</name>
    <dbReference type="NCBI Taxonomy" id="1234023"/>
    <lineage>
        <taxon>Bacteria</taxon>
        <taxon>environmental samples</taxon>
    </lineage>
</organism>
<gene>
    <name evidence="5" type="ORF">ACD_78C00448G0005</name>
</gene>
<keyword evidence="4" id="KW-1133">Transmembrane helix</keyword>
<dbReference type="PANTHER" id="PTHR30061:SF50">
    <property type="entry name" value="MALTOSE_MALTODEXTRIN-BINDING PERIPLASMIC PROTEIN"/>
    <property type="match status" value="1"/>
</dbReference>
<evidence type="ECO:0000256" key="4">
    <source>
        <dbReference type="SAM" id="Phobius"/>
    </source>
</evidence>
<accession>K1YVL9</accession>
<evidence type="ECO:0008006" key="6">
    <source>
        <dbReference type="Google" id="ProtNLM"/>
    </source>
</evidence>
<keyword evidence="4" id="KW-0812">Transmembrane</keyword>
<sequence>MPDISSLSKNKIVFFAVTGVVLLALIIGISMLGSSSSKKPQTKAPSELTVWVVGDESAGFSDIITGFKNRYPDYKNTDVKVTKFGNYVDYEKTLLTVLSDGNSPDIFVVNSSDGGLLESKILAIPSNIIHPDDFSKNFNKVFDDLVIENKEKDTSGADKTVSWIKGVPLWYQALGIFYNWKLVKTVPHLWSEIGGNSDSTTEDIGVQTIDDSRDYADMMLWLDGRYIPGASDILSLFLLQNDVPSYIKLADTNANNAIMRYFSFSGKTSVNTLAHIESTMRDLNLTTVDMFVRGKVAMIIGFPSLLREIEYAIKRAGSENVLSSVSLRTSEIPQISLDPKDAINLGEYNYFALSKTSLNPQAGYSFLAYLATGEAEEKYLQNFPMYLPAQRLREESKMSEAISKDYSRVKYRSFMNSETTLQTFDKGLKNEYDSYFTRVLWNIQKTPKDMLLEAIKYIDCNKKHLIDVTALDEECKIE</sequence>
<dbReference type="GO" id="GO:0015768">
    <property type="term" value="P:maltose transport"/>
    <property type="evidence" value="ECO:0007669"/>
    <property type="project" value="TreeGrafter"/>
</dbReference>
<dbReference type="InterPro" id="IPR006059">
    <property type="entry name" value="SBP"/>
</dbReference>
<dbReference type="Gene3D" id="3.40.190.10">
    <property type="entry name" value="Periplasmic binding protein-like II"/>
    <property type="match status" value="1"/>
</dbReference>
<dbReference type="GO" id="GO:1901982">
    <property type="term" value="F:maltose binding"/>
    <property type="evidence" value="ECO:0007669"/>
    <property type="project" value="TreeGrafter"/>
</dbReference>
<comment type="caution">
    <text evidence="5">The sequence shown here is derived from an EMBL/GenBank/DDBJ whole genome shotgun (WGS) entry which is preliminary data.</text>
</comment>
<keyword evidence="2" id="KW-0813">Transport</keyword>
<reference evidence="5" key="1">
    <citation type="journal article" date="2012" name="Science">
        <title>Fermentation, hydrogen, and sulfur metabolism in multiple uncultivated bacterial phyla.</title>
        <authorList>
            <person name="Wrighton K.C."/>
            <person name="Thomas B.C."/>
            <person name="Sharon I."/>
            <person name="Miller C.S."/>
            <person name="Castelle C.J."/>
            <person name="VerBerkmoes N.C."/>
            <person name="Wilkins M.J."/>
            <person name="Hettich R.L."/>
            <person name="Lipton M.S."/>
            <person name="Williams K.H."/>
            <person name="Long P.E."/>
            <person name="Banfield J.F."/>
        </authorList>
    </citation>
    <scope>NUCLEOTIDE SEQUENCE [LARGE SCALE GENOMIC DNA]</scope>
</reference>